<evidence type="ECO:0000259" key="9">
    <source>
        <dbReference type="Pfam" id="PF12704"/>
    </source>
</evidence>
<dbReference type="InterPro" id="IPR051447">
    <property type="entry name" value="Lipoprotein-release_system"/>
</dbReference>
<keyword evidence="3" id="KW-1003">Cell membrane</keyword>
<dbReference type="Proteomes" id="UP001226434">
    <property type="component" value="Unassembled WGS sequence"/>
</dbReference>
<proteinExistence type="inferred from homology"/>
<evidence type="ECO:0000256" key="3">
    <source>
        <dbReference type="ARBA" id="ARBA00022475"/>
    </source>
</evidence>
<evidence type="ECO:0000259" key="8">
    <source>
        <dbReference type="Pfam" id="PF02687"/>
    </source>
</evidence>
<feature type="domain" description="MacB-like periplasmic core" evidence="9">
    <location>
        <begin position="26"/>
        <end position="243"/>
    </location>
</feature>
<protein>
    <submittedName>
        <fullName evidence="10">ABC transporter permease</fullName>
    </submittedName>
</protein>
<evidence type="ECO:0000313" key="10">
    <source>
        <dbReference type="EMBL" id="MDI3319728.1"/>
    </source>
</evidence>
<dbReference type="RefSeq" id="WP_282333831.1">
    <property type="nucleotide sequence ID" value="NZ_JASBRG010000005.1"/>
</dbReference>
<name>A0ABT6RAX5_9BACT</name>
<comment type="similarity">
    <text evidence="2">Belongs to the ABC-4 integral membrane protein family. LolC/E subfamily.</text>
</comment>
<dbReference type="PANTHER" id="PTHR30489">
    <property type="entry name" value="LIPOPROTEIN-RELEASING SYSTEM TRANSMEMBRANE PROTEIN LOLE"/>
    <property type="match status" value="1"/>
</dbReference>
<evidence type="ECO:0000256" key="1">
    <source>
        <dbReference type="ARBA" id="ARBA00004651"/>
    </source>
</evidence>
<comment type="caution">
    <text evidence="10">The sequence shown here is derived from an EMBL/GenBank/DDBJ whole genome shotgun (WGS) entry which is preliminary data.</text>
</comment>
<feature type="transmembrane region" description="Helical" evidence="7">
    <location>
        <begin position="22"/>
        <end position="44"/>
    </location>
</feature>
<keyword evidence="6 7" id="KW-0472">Membrane</keyword>
<accession>A0ABT6RAX5</accession>
<dbReference type="EMBL" id="JASBRG010000005">
    <property type="protein sequence ID" value="MDI3319728.1"/>
    <property type="molecule type" value="Genomic_DNA"/>
</dbReference>
<dbReference type="Pfam" id="PF02687">
    <property type="entry name" value="FtsX"/>
    <property type="match status" value="1"/>
</dbReference>
<dbReference type="InterPro" id="IPR025857">
    <property type="entry name" value="MacB_PCD"/>
</dbReference>
<keyword evidence="5 7" id="KW-1133">Transmembrane helix</keyword>
<comment type="subcellular location">
    <subcellularLocation>
        <location evidence="1">Cell membrane</location>
        <topology evidence="1">Multi-pass membrane protein</topology>
    </subcellularLocation>
</comment>
<feature type="transmembrane region" description="Helical" evidence="7">
    <location>
        <begin position="276"/>
        <end position="301"/>
    </location>
</feature>
<feature type="transmembrane region" description="Helical" evidence="7">
    <location>
        <begin position="373"/>
        <end position="398"/>
    </location>
</feature>
<reference evidence="10 11" key="1">
    <citation type="submission" date="2023-05" db="EMBL/GenBank/DDBJ databases">
        <title>Genome sequence of Pinibacter sp. MAH-24.</title>
        <authorList>
            <person name="Huq M.A."/>
        </authorList>
    </citation>
    <scope>NUCLEOTIDE SEQUENCE [LARGE SCALE GENOMIC DNA]</scope>
    <source>
        <strain evidence="10 11">MAH-24</strain>
    </source>
</reference>
<feature type="domain" description="ABC3 transporter permease C-terminal" evidence="8">
    <location>
        <begin position="278"/>
        <end position="403"/>
    </location>
</feature>
<dbReference type="PANTHER" id="PTHR30489:SF0">
    <property type="entry name" value="LIPOPROTEIN-RELEASING SYSTEM TRANSMEMBRANE PROTEIN LOLE"/>
    <property type="match status" value="1"/>
</dbReference>
<evidence type="ECO:0000256" key="2">
    <source>
        <dbReference type="ARBA" id="ARBA00005236"/>
    </source>
</evidence>
<keyword evidence="11" id="KW-1185">Reference proteome</keyword>
<evidence type="ECO:0000256" key="7">
    <source>
        <dbReference type="SAM" id="Phobius"/>
    </source>
</evidence>
<evidence type="ECO:0000256" key="6">
    <source>
        <dbReference type="ARBA" id="ARBA00023136"/>
    </source>
</evidence>
<feature type="transmembrane region" description="Helical" evidence="7">
    <location>
        <begin position="322"/>
        <end position="348"/>
    </location>
</feature>
<evidence type="ECO:0000256" key="4">
    <source>
        <dbReference type="ARBA" id="ARBA00022692"/>
    </source>
</evidence>
<organism evidence="10 11">
    <name type="scientific">Pinibacter soli</name>
    <dbReference type="NCBI Taxonomy" id="3044211"/>
    <lineage>
        <taxon>Bacteria</taxon>
        <taxon>Pseudomonadati</taxon>
        <taxon>Bacteroidota</taxon>
        <taxon>Chitinophagia</taxon>
        <taxon>Chitinophagales</taxon>
        <taxon>Chitinophagaceae</taxon>
        <taxon>Pinibacter</taxon>
    </lineage>
</organism>
<dbReference type="InterPro" id="IPR003838">
    <property type="entry name" value="ABC3_permease_C"/>
</dbReference>
<evidence type="ECO:0000313" key="11">
    <source>
        <dbReference type="Proteomes" id="UP001226434"/>
    </source>
</evidence>
<keyword evidence="4 7" id="KW-0812">Transmembrane</keyword>
<dbReference type="Pfam" id="PF12704">
    <property type="entry name" value="MacB_PCD"/>
    <property type="match status" value="1"/>
</dbReference>
<sequence length="410" mass="46758">MNISSFIAGRIAFNKQRSFSRFIIRLAVAATAISVAAMIVTIGFTNGFQHAISEKIFDFWGHIRVQHFEPNKVSIAEELPIQKNDTVYTTLKKNPDVKTVQAFATKNAILKTSESIEGVLFKGIEKSYAFKNLQPFLVEGKWPSFPDSSYSNDVVLSAYTVKQLNLKLNDPILVFFIQSDGSQPRVRKLQVCGIYKTGIEDYDKIIAIGDIRLIQRLNDWKNDEIGGYEIFLKDYKKMDSVNNDIFYKLPQMWNSRTMREIYPNIFDWLNLQDKTIAIVIIIMIIIAVLNLITCLLILVLERTRMVGVLKAIGAPDSMIQNIFLYNATLITIGGILIGNVIVLLFCWLQNKYGIISLPEETYYISKAVIDIEWWHVVLVNAATLLVCFLVLIIPTFIVKRIQPVKAIQFR</sequence>
<gene>
    <name evidence="10" type="ORF">QJ048_08090</name>
</gene>
<evidence type="ECO:0000256" key="5">
    <source>
        <dbReference type="ARBA" id="ARBA00022989"/>
    </source>
</evidence>